<dbReference type="GO" id="GO:0003735">
    <property type="term" value="F:structural constituent of ribosome"/>
    <property type="evidence" value="ECO:0007669"/>
    <property type="project" value="InterPro"/>
</dbReference>
<dbReference type="Proteomes" id="UP000243425">
    <property type="component" value="Nucleomorph 3"/>
</dbReference>
<dbReference type="GO" id="GO:0022625">
    <property type="term" value="C:cytosolic large ribosomal subunit"/>
    <property type="evidence" value="ECO:0007669"/>
    <property type="project" value="TreeGrafter"/>
</dbReference>
<dbReference type="CDD" id="cd00432">
    <property type="entry name" value="Ribosomal_L18_L5e"/>
    <property type="match status" value="1"/>
</dbReference>
<dbReference type="RefSeq" id="XP_001713021.1">
    <property type="nucleotide sequence ID" value="XM_001712969.1"/>
</dbReference>
<protein>
    <submittedName>
        <fullName evidence="4">Ribosomal protein L5</fullName>
    </submittedName>
</protein>
<organism evidence="4 5">
    <name type="scientific">Bigelowiella natans</name>
    <name type="common">Pedinomonas minutissima</name>
    <name type="synonym">Chlorarachnion sp. (strain CCMP621)</name>
    <dbReference type="NCBI Taxonomy" id="227086"/>
    <lineage>
        <taxon>Eukaryota</taxon>
        <taxon>Sar</taxon>
        <taxon>Rhizaria</taxon>
        <taxon>Cercozoa</taxon>
        <taxon>Chlorarachniophyceae</taxon>
        <taxon>Bigelowiella</taxon>
    </lineage>
</organism>
<dbReference type="GO" id="GO:0000027">
    <property type="term" value="P:ribosomal large subunit assembly"/>
    <property type="evidence" value="ECO:0007669"/>
    <property type="project" value="TreeGrafter"/>
</dbReference>
<name>Q3LVV6_BIGNA</name>
<dbReference type="SUPFAM" id="SSF53137">
    <property type="entry name" value="Translational machinery components"/>
    <property type="match status" value="1"/>
</dbReference>
<proteinExistence type="inferred from homology"/>
<dbReference type="InterPro" id="IPR057268">
    <property type="entry name" value="Ribosomal_L18"/>
</dbReference>
<sequence>MIYQKIIKNASYFSKFVVKHRRNRKFLTKYGKSYDSRFLKSYTNKSKKFRSYFTTTNTNLSGVITFSSLSGDTIVAKASSMDLIKFGLIHSKKNLINSYFIGLLLAKRIITEFKLYKSHTFLLTIDIGFKRLNEKGRINAFIKGLIDGGIQIPVSQIAKNKTSNDERSQKSLNKSYFSALTYVPLKKYKKSIYFINNKSITEYLTKVYRNIVKFSYINQVTKSYEVLFQFKNYKSTIIEKKASLMSKIFYSI</sequence>
<comment type="similarity">
    <text evidence="1">Belongs to the universal ribosomal protein uL18 family.</text>
</comment>
<dbReference type="GO" id="GO:0006412">
    <property type="term" value="P:translation"/>
    <property type="evidence" value="ECO:0007669"/>
    <property type="project" value="InterPro"/>
</dbReference>
<dbReference type="Pfam" id="PF17144">
    <property type="entry name" value="Ribosomal_L5e"/>
    <property type="match status" value="1"/>
</dbReference>
<dbReference type="GeneID" id="5788487"/>
<accession>Q3LVV6</accession>
<keyword evidence="4" id="KW-0542">Nucleomorph</keyword>
<reference evidence="4 5" key="1">
    <citation type="journal article" date="2006" name="Proc. Natl. Acad. Sci. U.S.A.">
        <title>Complete nucleotide sequence of the chlorarachniophyte nucleomorph: nature's smallest nucleus.</title>
        <authorList>
            <person name="Gilson P.R."/>
            <person name="Su V."/>
            <person name="Slamovits C.H."/>
            <person name="Reith M.E."/>
            <person name="Keeling P.J."/>
            <person name="McFadden G.I."/>
        </authorList>
    </citation>
    <scope>NUCLEOTIDE SEQUENCE [LARGE SCALE GENOMIC DNA]</scope>
    <source>
        <strain evidence="5">CCMP621</strain>
    </source>
</reference>
<keyword evidence="3" id="KW-0687">Ribonucleoprotein</keyword>
<gene>
    <name evidence="4" type="primary">rpl5</name>
</gene>
<evidence type="ECO:0000256" key="2">
    <source>
        <dbReference type="ARBA" id="ARBA00022980"/>
    </source>
</evidence>
<evidence type="ECO:0000313" key="4">
    <source>
        <dbReference type="EMBL" id="ABA27409.1"/>
    </source>
</evidence>
<evidence type="ECO:0000256" key="3">
    <source>
        <dbReference type="ARBA" id="ARBA00023274"/>
    </source>
</evidence>
<evidence type="ECO:0000313" key="5">
    <source>
        <dbReference type="Proteomes" id="UP000243425"/>
    </source>
</evidence>
<dbReference type="Gene3D" id="3.30.420.100">
    <property type="match status" value="1"/>
</dbReference>
<dbReference type="PANTHER" id="PTHR23410:SF12">
    <property type="entry name" value="LARGE RIBOSOMAL SUBUNIT PROTEIN UL18"/>
    <property type="match status" value="1"/>
</dbReference>
<dbReference type="GO" id="GO:0008097">
    <property type="term" value="F:5S rRNA binding"/>
    <property type="evidence" value="ECO:0007669"/>
    <property type="project" value="InterPro"/>
</dbReference>
<dbReference type="PANTHER" id="PTHR23410">
    <property type="entry name" value="RIBOSOMAL PROTEIN L5-RELATED"/>
    <property type="match status" value="1"/>
</dbReference>
<keyword evidence="2 4" id="KW-0689">Ribosomal protein</keyword>
<geneLocation type="nucleomorph" evidence="4"/>
<dbReference type="InterPro" id="IPR005485">
    <property type="entry name" value="Rbsml_uL18_euk_arch"/>
</dbReference>
<dbReference type="AlphaFoldDB" id="Q3LVV6"/>
<dbReference type="EMBL" id="DQ158858">
    <property type="protein sequence ID" value="ABA27409.1"/>
    <property type="molecule type" value="Genomic_DNA"/>
</dbReference>
<evidence type="ECO:0000256" key="1">
    <source>
        <dbReference type="ARBA" id="ARBA00007116"/>
    </source>
</evidence>